<dbReference type="EMBL" id="JAIWYP010000004">
    <property type="protein sequence ID" value="KAH3836894.1"/>
    <property type="molecule type" value="Genomic_DNA"/>
</dbReference>
<proteinExistence type="predicted"/>
<dbReference type="AlphaFoldDB" id="A0A9D4QMY9"/>
<dbReference type="Proteomes" id="UP000828390">
    <property type="component" value="Unassembled WGS sequence"/>
</dbReference>
<name>A0A9D4QMY9_DREPO</name>
<reference evidence="1" key="2">
    <citation type="submission" date="2020-11" db="EMBL/GenBank/DDBJ databases">
        <authorList>
            <person name="McCartney M.A."/>
            <person name="Auch B."/>
            <person name="Kono T."/>
            <person name="Mallez S."/>
            <person name="Becker A."/>
            <person name="Gohl D.M."/>
            <person name="Silverstein K.A.T."/>
            <person name="Koren S."/>
            <person name="Bechman K.B."/>
            <person name="Herman A."/>
            <person name="Abrahante J.E."/>
            <person name="Garbe J."/>
        </authorList>
    </citation>
    <scope>NUCLEOTIDE SEQUENCE</scope>
    <source>
        <strain evidence="1">Duluth1</strain>
        <tissue evidence="1">Whole animal</tissue>
    </source>
</reference>
<evidence type="ECO:0000313" key="1">
    <source>
        <dbReference type="EMBL" id="KAH3836894.1"/>
    </source>
</evidence>
<protein>
    <submittedName>
        <fullName evidence="1">Uncharacterized protein</fullName>
    </submittedName>
</protein>
<accession>A0A9D4QMY9</accession>
<gene>
    <name evidence="1" type="ORF">DPMN_110270</name>
</gene>
<evidence type="ECO:0000313" key="2">
    <source>
        <dbReference type="Proteomes" id="UP000828390"/>
    </source>
</evidence>
<keyword evidence="2" id="KW-1185">Reference proteome</keyword>
<sequence length="66" mass="7521">MNDTLKDNNRLPRQLMDLGIGGIEAAVPTELPEGIIFPLKTVDDLEALETRLDDKQPLPLFKYIWK</sequence>
<comment type="caution">
    <text evidence="1">The sequence shown here is derived from an EMBL/GenBank/DDBJ whole genome shotgun (WGS) entry which is preliminary data.</text>
</comment>
<organism evidence="1 2">
    <name type="scientific">Dreissena polymorpha</name>
    <name type="common">Zebra mussel</name>
    <name type="synonym">Mytilus polymorpha</name>
    <dbReference type="NCBI Taxonomy" id="45954"/>
    <lineage>
        <taxon>Eukaryota</taxon>
        <taxon>Metazoa</taxon>
        <taxon>Spiralia</taxon>
        <taxon>Lophotrochozoa</taxon>
        <taxon>Mollusca</taxon>
        <taxon>Bivalvia</taxon>
        <taxon>Autobranchia</taxon>
        <taxon>Heteroconchia</taxon>
        <taxon>Euheterodonta</taxon>
        <taxon>Imparidentia</taxon>
        <taxon>Neoheterodontei</taxon>
        <taxon>Myida</taxon>
        <taxon>Dreissenoidea</taxon>
        <taxon>Dreissenidae</taxon>
        <taxon>Dreissena</taxon>
    </lineage>
</organism>
<reference evidence="1" key="1">
    <citation type="journal article" date="2019" name="bioRxiv">
        <title>The Genome of the Zebra Mussel, Dreissena polymorpha: A Resource for Invasive Species Research.</title>
        <authorList>
            <person name="McCartney M.A."/>
            <person name="Auch B."/>
            <person name="Kono T."/>
            <person name="Mallez S."/>
            <person name="Zhang Y."/>
            <person name="Obille A."/>
            <person name="Becker A."/>
            <person name="Abrahante J.E."/>
            <person name="Garbe J."/>
            <person name="Badalamenti J.P."/>
            <person name="Herman A."/>
            <person name="Mangelson H."/>
            <person name="Liachko I."/>
            <person name="Sullivan S."/>
            <person name="Sone E.D."/>
            <person name="Koren S."/>
            <person name="Silverstein K.A.T."/>
            <person name="Beckman K.B."/>
            <person name="Gohl D.M."/>
        </authorList>
    </citation>
    <scope>NUCLEOTIDE SEQUENCE</scope>
    <source>
        <strain evidence="1">Duluth1</strain>
        <tissue evidence="1">Whole animal</tissue>
    </source>
</reference>